<dbReference type="PROSITE" id="PS00765">
    <property type="entry name" value="P_GLUCOSE_ISOMERASE_1"/>
    <property type="match status" value="1"/>
</dbReference>
<evidence type="ECO:0000313" key="10">
    <source>
        <dbReference type="Proteomes" id="UP000505306"/>
    </source>
</evidence>
<dbReference type="Gene3D" id="1.10.1390.10">
    <property type="match status" value="1"/>
</dbReference>
<dbReference type="EMBL" id="CP049057">
    <property type="protein sequence ID" value="QIE58845.1"/>
    <property type="molecule type" value="Genomic_DNA"/>
</dbReference>
<gene>
    <name evidence="7 9" type="primary">pgi</name>
    <name evidence="9" type="ORF">G5B37_04495</name>
</gene>
<dbReference type="GO" id="GO:0006096">
    <property type="term" value="P:glycolytic process"/>
    <property type="evidence" value="ECO:0007669"/>
    <property type="project" value="UniProtKB-UniRule"/>
</dbReference>
<dbReference type="InterPro" id="IPR035482">
    <property type="entry name" value="SIS_PGI_2"/>
</dbReference>
<comment type="catalytic activity">
    <reaction evidence="6 7 8">
        <text>alpha-D-glucose 6-phosphate = beta-D-fructose 6-phosphate</text>
        <dbReference type="Rhea" id="RHEA:11816"/>
        <dbReference type="ChEBI" id="CHEBI:57634"/>
        <dbReference type="ChEBI" id="CHEBI:58225"/>
        <dbReference type="EC" id="5.3.1.9"/>
    </reaction>
</comment>
<protein>
    <recommendedName>
        <fullName evidence="7">Glucose-6-phosphate isomerase</fullName>
        <shortName evidence="7">GPI</shortName>
        <ecNumber evidence="7">5.3.1.9</ecNumber>
    </recommendedName>
    <alternativeName>
        <fullName evidence="7">Phosphoglucose isomerase</fullName>
        <shortName evidence="7">PGI</shortName>
    </alternativeName>
    <alternativeName>
        <fullName evidence="7">Phosphohexose isomerase</fullName>
        <shortName evidence="7">PHI</shortName>
    </alternativeName>
</protein>
<proteinExistence type="inferred from homology"/>
<comment type="pathway">
    <text evidence="1 7 8">Carbohydrate degradation; glycolysis; D-glyceraldehyde 3-phosphate and glycerone phosphate from D-glucose: step 2/4.</text>
</comment>
<dbReference type="PROSITE" id="PS00174">
    <property type="entry name" value="P_GLUCOSE_ISOMERASE_2"/>
    <property type="match status" value="1"/>
</dbReference>
<dbReference type="GO" id="GO:0097367">
    <property type="term" value="F:carbohydrate derivative binding"/>
    <property type="evidence" value="ECO:0007669"/>
    <property type="project" value="InterPro"/>
</dbReference>
<keyword evidence="10" id="KW-1185">Reference proteome</keyword>
<dbReference type="GO" id="GO:0051156">
    <property type="term" value="P:glucose 6-phosphate metabolic process"/>
    <property type="evidence" value="ECO:0007669"/>
    <property type="project" value="TreeGrafter"/>
</dbReference>
<dbReference type="PANTHER" id="PTHR11469:SF1">
    <property type="entry name" value="GLUCOSE-6-PHOSPHATE ISOMERASE"/>
    <property type="match status" value="1"/>
</dbReference>
<evidence type="ECO:0000256" key="5">
    <source>
        <dbReference type="ARBA" id="ARBA00023235"/>
    </source>
</evidence>
<dbReference type="UniPathway" id="UPA00109">
    <property type="reaction ID" value="UER00181"/>
</dbReference>
<dbReference type="PRINTS" id="PR00662">
    <property type="entry name" value="G6PISOMERASE"/>
</dbReference>
<feature type="active site" evidence="7">
    <location>
        <position position="378"/>
    </location>
</feature>
<dbReference type="InterPro" id="IPR035476">
    <property type="entry name" value="SIS_PGI_1"/>
</dbReference>
<keyword evidence="5 7" id="KW-0413">Isomerase</keyword>
<comment type="subcellular location">
    <subcellularLocation>
        <location evidence="7">Cytoplasm</location>
    </subcellularLocation>
</comment>
<organism evidence="9 10">
    <name type="scientific">Rasiella rasia</name>
    <dbReference type="NCBI Taxonomy" id="2744027"/>
    <lineage>
        <taxon>Bacteria</taxon>
        <taxon>Pseudomonadati</taxon>
        <taxon>Bacteroidota</taxon>
        <taxon>Flavobacteriia</taxon>
        <taxon>Flavobacteriales</taxon>
        <taxon>Flavobacteriaceae</taxon>
        <taxon>Rasiella</taxon>
    </lineage>
</organism>
<name>A0A6G6GJU3_9FLAO</name>
<sequence>MSSIPKINPTSTNAWKALQTHFNKIKDVHLNDLFALDEGRVADFSLDWNDFYVDISKNRITKETRSLLLQLAEEVNLPQAISAQINGEAINETENRAVLHSALRDFGIMNPVVAETLQKMKTFSNNVIDGNWKGYTGKTIKTIVNIGIGGSNLGPRMVCEALHSYRNHIELRFISNVDGDFLAESLKTLDRETTIFVVVSKTFTTQETRTNAATVKQWFLDSAPSSAVKNHFVAVSANIDEVQNFGILEENIFPMWDWVGGRFSLWSAVGLSICCGVGYHHFEALLKGAHEMDIHFKTAPLSENIPVALGLISVWYNNFFACETEAVIPYAETLRELVPYLQQAIMESNGKSVDRNGASIKYQTGNIIWGATGANSQHAFFQLLHQGTKLIPAEFICFSESLHTLGEHHNILLANCLAQTEALMEGKDNPDEPFRNFVGNNPSTTLLIRKLTPKNLGSLLALYEHKLFVQGIVWNIYSYDQWGVELGKKLATKTLKAIQNKDTKGVANASTKALLKKL</sequence>
<dbReference type="GO" id="GO:0005829">
    <property type="term" value="C:cytosol"/>
    <property type="evidence" value="ECO:0007669"/>
    <property type="project" value="TreeGrafter"/>
</dbReference>
<dbReference type="AlphaFoldDB" id="A0A6G6GJU3"/>
<dbReference type="CDD" id="cd05015">
    <property type="entry name" value="SIS_PGI_1"/>
    <property type="match status" value="1"/>
</dbReference>
<evidence type="ECO:0000256" key="4">
    <source>
        <dbReference type="ARBA" id="ARBA00023152"/>
    </source>
</evidence>
<comment type="pathway">
    <text evidence="7">Carbohydrate biosynthesis; gluconeogenesis.</text>
</comment>
<dbReference type="GO" id="GO:0006094">
    <property type="term" value="P:gluconeogenesis"/>
    <property type="evidence" value="ECO:0007669"/>
    <property type="project" value="UniProtKB-UniRule"/>
</dbReference>
<dbReference type="RefSeq" id="WP_164678874.1">
    <property type="nucleotide sequence ID" value="NZ_CP049057.1"/>
</dbReference>
<dbReference type="InterPro" id="IPR023096">
    <property type="entry name" value="G6P_Isomerase_C"/>
</dbReference>
<dbReference type="HAMAP" id="MF_00473">
    <property type="entry name" value="G6P_isomerase"/>
    <property type="match status" value="1"/>
</dbReference>
<keyword evidence="4 7" id="KW-0324">Glycolysis</keyword>
<dbReference type="EC" id="5.3.1.9" evidence="7"/>
<evidence type="ECO:0000256" key="8">
    <source>
        <dbReference type="RuleBase" id="RU000612"/>
    </source>
</evidence>
<dbReference type="GO" id="GO:0004347">
    <property type="term" value="F:glucose-6-phosphate isomerase activity"/>
    <property type="evidence" value="ECO:0007669"/>
    <property type="project" value="UniProtKB-UniRule"/>
</dbReference>
<dbReference type="NCBIfam" id="NF001211">
    <property type="entry name" value="PRK00179.1"/>
    <property type="match status" value="1"/>
</dbReference>
<dbReference type="Gene3D" id="3.40.50.10490">
    <property type="entry name" value="Glucose-6-phosphate isomerase like protein, domain 1"/>
    <property type="match status" value="2"/>
</dbReference>
<reference evidence="9 10" key="1">
    <citation type="submission" date="2020-02" db="EMBL/GenBank/DDBJ databases">
        <title>Complete genome sequence of Flavobacteriaceae bacterium.</title>
        <authorList>
            <person name="Kim S.-J."/>
            <person name="Kim Y.-S."/>
            <person name="Kim K.-H."/>
        </authorList>
    </citation>
    <scope>NUCLEOTIDE SEQUENCE [LARGE SCALE GENOMIC DNA]</scope>
    <source>
        <strain evidence="9 10">RR4-40</strain>
    </source>
</reference>
<comment type="similarity">
    <text evidence="2 7 8">Belongs to the GPI family.</text>
</comment>
<dbReference type="KEGG" id="mgel:G5B37_04495"/>
<evidence type="ECO:0000256" key="1">
    <source>
        <dbReference type="ARBA" id="ARBA00004926"/>
    </source>
</evidence>
<evidence type="ECO:0000256" key="6">
    <source>
        <dbReference type="ARBA" id="ARBA00029321"/>
    </source>
</evidence>
<dbReference type="CDD" id="cd05016">
    <property type="entry name" value="SIS_PGI_2"/>
    <property type="match status" value="1"/>
</dbReference>
<feature type="active site" description="Proton donor" evidence="7">
    <location>
        <position position="347"/>
    </location>
</feature>
<dbReference type="InterPro" id="IPR018189">
    <property type="entry name" value="Phosphoglucose_isomerase_CS"/>
</dbReference>
<dbReference type="PROSITE" id="PS51463">
    <property type="entry name" value="P_GLUCOSE_ISOMERASE_3"/>
    <property type="match status" value="1"/>
</dbReference>
<dbReference type="UniPathway" id="UPA00138"/>
<accession>A0A6G6GJU3</accession>
<dbReference type="SUPFAM" id="SSF53697">
    <property type="entry name" value="SIS domain"/>
    <property type="match status" value="1"/>
</dbReference>
<comment type="function">
    <text evidence="7">Catalyzes the reversible isomerization of glucose-6-phosphate to fructose-6-phosphate.</text>
</comment>
<evidence type="ECO:0000256" key="2">
    <source>
        <dbReference type="ARBA" id="ARBA00006604"/>
    </source>
</evidence>
<dbReference type="GO" id="GO:0048029">
    <property type="term" value="F:monosaccharide binding"/>
    <property type="evidence" value="ECO:0007669"/>
    <property type="project" value="TreeGrafter"/>
</dbReference>
<keyword evidence="7" id="KW-0963">Cytoplasm</keyword>
<dbReference type="Proteomes" id="UP000505306">
    <property type="component" value="Chromosome"/>
</dbReference>
<feature type="active site" evidence="7">
    <location>
        <position position="488"/>
    </location>
</feature>
<evidence type="ECO:0000256" key="7">
    <source>
        <dbReference type="HAMAP-Rule" id="MF_00473"/>
    </source>
</evidence>
<dbReference type="InterPro" id="IPR001672">
    <property type="entry name" value="G6P_Isomerase"/>
</dbReference>
<dbReference type="InterPro" id="IPR046348">
    <property type="entry name" value="SIS_dom_sf"/>
</dbReference>
<dbReference type="Pfam" id="PF00342">
    <property type="entry name" value="PGI"/>
    <property type="match status" value="1"/>
</dbReference>
<evidence type="ECO:0000256" key="3">
    <source>
        <dbReference type="ARBA" id="ARBA00022432"/>
    </source>
</evidence>
<evidence type="ECO:0000313" key="9">
    <source>
        <dbReference type="EMBL" id="QIE58845.1"/>
    </source>
</evidence>
<keyword evidence="3 7" id="KW-0312">Gluconeogenesis</keyword>
<dbReference type="PANTHER" id="PTHR11469">
    <property type="entry name" value="GLUCOSE-6-PHOSPHATE ISOMERASE"/>
    <property type="match status" value="1"/>
</dbReference>